<comment type="cofactor">
    <cofactor evidence="1">
        <name>thiamine diphosphate</name>
        <dbReference type="ChEBI" id="CHEBI:58937"/>
    </cofactor>
</comment>
<proteinExistence type="inferred from homology"/>
<dbReference type="Pfam" id="PF02779">
    <property type="entry name" value="Transket_pyr"/>
    <property type="match status" value="1"/>
</dbReference>
<dbReference type="InterPro" id="IPR005475">
    <property type="entry name" value="Transketolase-like_Pyr-bd"/>
</dbReference>
<dbReference type="CDD" id="cd07033">
    <property type="entry name" value="TPP_PYR_DXS_TK_like"/>
    <property type="match status" value="1"/>
</dbReference>
<evidence type="ECO:0000259" key="4">
    <source>
        <dbReference type="SMART" id="SM00861"/>
    </source>
</evidence>
<dbReference type="SUPFAM" id="SSF52922">
    <property type="entry name" value="TK C-terminal domain-like"/>
    <property type="match status" value="1"/>
</dbReference>
<evidence type="ECO:0000256" key="2">
    <source>
        <dbReference type="ARBA" id="ARBA00007131"/>
    </source>
</evidence>
<dbReference type="EMBL" id="JAFICZ010000001">
    <property type="protein sequence ID" value="MBP1293550.1"/>
    <property type="molecule type" value="Genomic_DNA"/>
</dbReference>
<comment type="similarity">
    <text evidence="2">Belongs to the transketolase family.</text>
</comment>
<comment type="caution">
    <text evidence="5">The sequence shown here is derived from an EMBL/GenBank/DDBJ whole genome shotgun (WGS) entry which is preliminary data.</text>
</comment>
<dbReference type="Gene3D" id="3.40.50.920">
    <property type="match status" value="1"/>
</dbReference>
<reference evidence="5" key="1">
    <citation type="submission" date="2021-02" db="EMBL/GenBank/DDBJ databases">
        <title>Genomic Encyclopedia of Type Strains, Phase IV (KMG-V): Genome sequencing to study the core and pangenomes of soil and plant-associated prokaryotes.</title>
        <authorList>
            <person name="Whitman W."/>
        </authorList>
    </citation>
    <scope>NUCLEOTIDE SEQUENCE</scope>
    <source>
        <strain evidence="5">USDA 406</strain>
    </source>
</reference>
<dbReference type="InterPro" id="IPR033248">
    <property type="entry name" value="Transketolase_C"/>
</dbReference>
<sequence>MTDDAPLYARALRDLGNQHANAIVVDAGLATSMQTSLFQAAFPERYVNLGIAEANAVGYASGLARRGFRPIVHSFANFLARRAHDQIAVSIALPRLRVLLVGGSCGIFDGRNGPSHFASDDLATFTALPGFTVYEPADGDDLQEAMREAMAEDGPSYVRLRRNGMRPGNGERRGGEGTHLVHAGGDPTAVTVVVIGNLLEEALTAVRILADEGIQADLFHVVRVKPLAIEAVLASARRSRRTVIVENHSMVGGGAQAVTTALAGHGINVACFTLPDDFLPAGDPQWLLAVTGLDATSLADRIAASLAERAA</sequence>
<keyword evidence="3" id="KW-0786">Thiamine pyrophosphate</keyword>
<organism evidence="5 6">
    <name type="scientific">Bradyrhizobium elkanii</name>
    <dbReference type="NCBI Taxonomy" id="29448"/>
    <lineage>
        <taxon>Bacteria</taxon>
        <taxon>Pseudomonadati</taxon>
        <taxon>Pseudomonadota</taxon>
        <taxon>Alphaproteobacteria</taxon>
        <taxon>Hyphomicrobiales</taxon>
        <taxon>Nitrobacteraceae</taxon>
        <taxon>Bradyrhizobium</taxon>
    </lineage>
</organism>
<dbReference type="PANTHER" id="PTHR43825">
    <property type="entry name" value="PYRUVATE DEHYDROGENASE E1 COMPONENT"/>
    <property type="match status" value="1"/>
</dbReference>
<dbReference type="InterPro" id="IPR009014">
    <property type="entry name" value="Transketo_C/PFOR_II"/>
</dbReference>
<dbReference type="GO" id="GO:0004802">
    <property type="term" value="F:transketolase activity"/>
    <property type="evidence" value="ECO:0007669"/>
    <property type="project" value="UniProtKB-EC"/>
</dbReference>
<dbReference type="RefSeq" id="WP_051448133.1">
    <property type="nucleotide sequence ID" value="NZ_CP126003.1"/>
</dbReference>
<gene>
    <name evidence="5" type="ORF">JOH49_003303</name>
</gene>
<dbReference type="SMART" id="SM00861">
    <property type="entry name" value="Transket_pyr"/>
    <property type="match status" value="1"/>
</dbReference>
<dbReference type="FunFam" id="3.40.50.970:FF:000129">
    <property type="entry name" value="Transketolase"/>
    <property type="match status" value="1"/>
</dbReference>
<dbReference type="InterPro" id="IPR029061">
    <property type="entry name" value="THDP-binding"/>
</dbReference>
<evidence type="ECO:0000313" key="6">
    <source>
        <dbReference type="Proteomes" id="UP000673383"/>
    </source>
</evidence>
<protein>
    <submittedName>
        <fullName evidence="5">Transketolase</fullName>
        <ecNumber evidence="5">2.2.1.1</ecNumber>
    </submittedName>
</protein>
<dbReference type="SUPFAM" id="SSF52518">
    <property type="entry name" value="Thiamin diphosphate-binding fold (THDP-binding)"/>
    <property type="match status" value="1"/>
</dbReference>
<dbReference type="Pfam" id="PF02780">
    <property type="entry name" value="Transketolase_C"/>
    <property type="match status" value="1"/>
</dbReference>
<accession>A0A8I1Y784</accession>
<feature type="domain" description="Transketolase-like pyrimidine-binding" evidence="4">
    <location>
        <begin position="2"/>
        <end position="167"/>
    </location>
</feature>
<dbReference type="Gene3D" id="3.40.50.970">
    <property type="match status" value="1"/>
</dbReference>
<dbReference type="PANTHER" id="PTHR43825:SF1">
    <property type="entry name" value="TRANSKETOLASE-LIKE PYRIMIDINE-BINDING DOMAIN-CONTAINING PROTEIN"/>
    <property type="match status" value="1"/>
</dbReference>
<evidence type="ECO:0000256" key="3">
    <source>
        <dbReference type="ARBA" id="ARBA00023052"/>
    </source>
</evidence>
<evidence type="ECO:0000313" key="5">
    <source>
        <dbReference type="EMBL" id="MBP1293550.1"/>
    </source>
</evidence>
<dbReference type="InterPro" id="IPR051157">
    <property type="entry name" value="PDH/Transketolase"/>
</dbReference>
<name>A0A8I1Y784_BRAEL</name>
<evidence type="ECO:0000256" key="1">
    <source>
        <dbReference type="ARBA" id="ARBA00001964"/>
    </source>
</evidence>
<dbReference type="EC" id="2.2.1.1" evidence="5"/>
<dbReference type="Proteomes" id="UP000673383">
    <property type="component" value="Unassembled WGS sequence"/>
</dbReference>
<dbReference type="AlphaFoldDB" id="A0A8I1Y784"/>
<keyword evidence="5" id="KW-0808">Transferase</keyword>